<organism evidence="1 2">
    <name type="scientific">Sphingomonas rubra</name>
    <dbReference type="NCBI Taxonomy" id="634430"/>
    <lineage>
        <taxon>Bacteria</taxon>
        <taxon>Pseudomonadati</taxon>
        <taxon>Pseudomonadota</taxon>
        <taxon>Alphaproteobacteria</taxon>
        <taxon>Sphingomonadales</taxon>
        <taxon>Sphingomonadaceae</taxon>
        <taxon>Sphingomonas</taxon>
    </lineage>
</organism>
<keyword evidence="1" id="KW-0560">Oxidoreductase</keyword>
<dbReference type="EMBL" id="FOXP01000005">
    <property type="protein sequence ID" value="SFP69810.1"/>
    <property type="molecule type" value="Genomic_DNA"/>
</dbReference>
<evidence type="ECO:0000313" key="1">
    <source>
        <dbReference type="EMBL" id="SFP69810.1"/>
    </source>
</evidence>
<keyword evidence="2" id="KW-1185">Reference proteome</keyword>
<dbReference type="PANTHER" id="PTHR20883:SF49">
    <property type="entry name" value="PHYTANOYL-COA DIOXYGENASE"/>
    <property type="match status" value="1"/>
</dbReference>
<dbReference type="Pfam" id="PF05721">
    <property type="entry name" value="PhyH"/>
    <property type="match status" value="1"/>
</dbReference>
<dbReference type="GO" id="GO:0005506">
    <property type="term" value="F:iron ion binding"/>
    <property type="evidence" value="ECO:0007669"/>
    <property type="project" value="UniProtKB-ARBA"/>
</dbReference>
<dbReference type="RefSeq" id="WP_177200126.1">
    <property type="nucleotide sequence ID" value="NZ_FOXP01000005.1"/>
</dbReference>
<dbReference type="AlphaFoldDB" id="A0A1I5SGG0"/>
<protein>
    <submittedName>
        <fullName evidence="1">Phytanoyl-CoA dioxygenase (PhyH)</fullName>
    </submittedName>
</protein>
<sequence length="283" mass="30619">MLDQTSNRAGYVADGVRVVPKVLAPAQIVRLRAAVEDIVAQAPVVRDGVTPYFAADGTQAVAYDGGYYVEYLSRNAPRLAALLGESALPSLACELLGCDEVMFWRDEIHYKNPASSGNATPWHHGVGSFPFKGEDALTLWLPLTDVGPDSGPLLTVADTHRDTGFRYRPPTRSPAAGDDGSAYRTIPDFDAEAAAGRCRIDRWTMRAGTALGFHPYTVHGSLPNRAETPRIAYVSRWLGRDARYAPDMYSVLEPGIDPAALKDGLPDSPLFPRFGRAGLDTST</sequence>
<dbReference type="Proteomes" id="UP000199586">
    <property type="component" value="Unassembled WGS sequence"/>
</dbReference>
<evidence type="ECO:0000313" key="2">
    <source>
        <dbReference type="Proteomes" id="UP000199586"/>
    </source>
</evidence>
<dbReference type="PANTHER" id="PTHR20883">
    <property type="entry name" value="PHYTANOYL-COA DIOXYGENASE DOMAIN CONTAINING 1"/>
    <property type="match status" value="1"/>
</dbReference>
<dbReference type="SUPFAM" id="SSF51197">
    <property type="entry name" value="Clavaminate synthase-like"/>
    <property type="match status" value="1"/>
</dbReference>
<dbReference type="InterPro" id="IPR008775">
    <property type="entry name" value="Phytyl_CoA_dOase-like"/>
</dbReference>
<proteinExistence type="predicted"/>
<dbReference type="GO" id="GO:0016706">
    <property type="term" value="F:2-oxoglutarate-dependent dioxygenase activity"/>
    <property type="evidence" value="ECO:0007669"/>
    <property type="project" value="UniProtKB-ARBA"/>
</dbReference>
<dbReference type="STRING" id="634430.SAMN04488241_105215"/>
<gene>
    <name evidence="1" type="ORF">SAMN04488241_105215</name>
</gene>
<dbReference type="Gene3D" id="2.60.120.620">
    <property type="entry name" value="q2cbj1_9rhob like domain"/>
    <property type="match status" value="1"/>
</dbReference>
<reference evidence="1 2" key="1">
    <citation type="submission" date="2016-10" db="EMBL/GenBank/DDBJ databases">
        <authorList>
            <person name="de Groot N.N."/>
        </authorList>
    </citation>
    <scope>NUCLEOTIDE SEQUENCE [LARGE SCALE GENOMIC DNA]</scope>
    <source>
        <strain evidence="1 2">CGMCC 1.9113</strain>
    </source>
</reference>
<name>A0A1I5SGG0_9SPHN</name>
<accession>A0A1I5SGG0</accession>
<keyword evidence="1" id="KW-0223">Dioxygenase</keyword>